<accession>A0AAE1DGD5</accession>
<name>A0AAE1DGD5_9GAST</name>
<reference evidence="1" key="1">
    <citation type="journal article" date="2023" name="G3 (Bethesda)">
        <title>A reference genome for the long-term kleptoplast-retaining sea slug Elysia crispata morphotype clarki.</title>
        <authorList>
            <person name="Eastman K.E."/>
            <person name="Pendleton A.L."/>
            <person name="Shaikh M.A."/>
            <person name="Suttiyut T."/>
            <person name="Ogas R."/>
            <person name="Tomko P."/>
            <person name="Gavelis G."/>
            <person name="Widhalm J.R."/>
            <person name="Wisecaver J.H."/>
        </authorList>
    </citation>
    <scope>NUCLEOTIDE SEQUENCE</scope>
    <source>
        <strain evidence="1">ECLA1</strain>
    </source>
</reference>
<comment type="caution">
    <text evidence="1">The sequence shown here is derived from an EMBL/GenBank/DDBJ whole genome shotgun (WGS) entry which is preliminary data.</text>
</comment>
<keyword evidence="2" id="KW-1185">Reference proteome</keyword>
<dbReference type="EMBL" id="JAWDGP010003905">
    <property type="protein sequence ID" value="KAK3769561.1"/>
    <property type="molecule type" value="Genomic_DNA"/>
</dbReference>
<dbReference type="Proteomes" id="UP001283361">
    <property type="component" value="Unassembled WGS sequence"/>
</dbReference>
<evidence type="ECO:0000313" key="2">
    <source>
        <dbReference type="Proteomes" id="UP001283361"/>
    </source>
</evidence>
<evidence type="ECO:0000313" key="1">
    <source>
        <dbReference type="EMBL" id="KAK3769561.1"/>
    </source>
</evidence>
<dbReference type="AlphaFoldDB" id="A0AAE1DGD5"/>
<gene>
    <name evidence="1" type="ORF">RRG08_044756</name>
</gene>
<organism evidence="1 2">
    <name type="scientific">Elysia crispata</name>
    <name type="common">lettuce slug</name>
    <dbReference type="NCBI Taxonomy" id="231223"/>
    <lineage>
        <taxon>Eukaryota</taxon>
        <taxon>Metazoa</taxon>
        <taxon>Spiralia</taxon>
        <taxon>Lophotrochozoa</taxon>
        <taxon>Mollusca</taxon>
        <taxon>Gastropoda</taxon>
        <taxon>Heterobranchia</taxon>
        <taxon>Euthyneura</taxon>
        <taxon>Panpulmonata</taxon>
        <taxon>Sacoglossa</taxon>
        <taxon>Placobranchoidea</taxon>
        <taxon>Plakobranchidae</taxon>
        <taxon>Elysia</taxon>
    </lineage>
</organism>
<sequence length="136" mass="15085">MPAPLTASVSTSSSCSQREVLSPGRVHLRCEQKLRADKDRIGAKRCCYQCTQEVGVKASSLPLEAEVWPRAINSNQLSYDQRLDLTCPELYRVLSSSCMRILLASLLYENPFSFALDAVSCCPPSSVRDDMMLKPP</sequence>
<proteinExistence type="predicted"/>
<protein>
    <submittedName>
        <fullName evidence="1">Uncharacterized protein</fullName>
    </submittedName>
</protein>